<dbReference type="SUPFAM" id="SSF53187">
    <property type="entry name" value="Zn-dependent exopeptidases"/>
    <property type="match status" value="1"/>
</dbReference>
<feature type="domain" description="MurNAc-LAA" evidence="4">
    <location>
        <begin position="208"/>
        <end position="357"/>
    </location>
</feature>
<dbReference type="EC" id="3.5.1.28" evidence="2"/>
<comment type="catalytic activity">
    <reaction evidence="1">
        <text>Hydrolyzes the link between N-acetylmuramoyl residues and L-amino acid residues in certain cell-wall glycopeptides.</text>
        <dbReference type="EC" id="3.5.1.28"/>
    </reaction>
</comment>
<proteinExistence type="predicted"/>
<dbReference type="FunFam" id="3.40.630.40:FF:000005">
    <property type="entry name" value="N-acetylmuramoyl-L-alanine amidase (AmiA)"/>
    <property type="match status" value="1"/>
</dbReference>
<dbReference type="EMBL" id="NPDY01000031">
    <property type="protein sequence ID" value="PJZ68161.1"/>
    <property type="molecule type" value="Genomic_DNA"/>
</dbReference>
<sequence length="364" mass="41138">MEKNQILLWLLAVSFFFYVGPILGQERIQTIGKYRYVRFKEIREKIPTLKSEFDPATMVGSILHSKGEIRFRIGSTFYTINGWIEKTSLPVLYSDKDFVIPPEVVESIFVQLLPEDVKYEFLESELVFEVSNTLEQLHISTIVIDAGHGGKDPGTSSNYGIQEKQVSLKVARALKKFLNKVYPEIQVVLTRSEDVFIELERRSELANSQLKKGGTALFLSLHCNASIAEDVNGFEVYYLSQTPSSESGRETAILENKIGGLKGRNTYKKIQAGMLSSLIQRRSRLLAHRVETEMKKNLGSKILSRGVKKADFSVLRGSLMPAILIEMGYLTHPREARLLENQATQVRIAKSVVEGIRAYELAKD</sequence>
<dbReference type="InterPro" id="IPR050695">
    <property type="entry name" value="N-acetylmuramoyl_amidase_3"/>
</dbReference>
<dbReference type="InterPro" id="IPR002508">
    <property type="entry name" value="MurNAc-LAA_cat"/>
</dbReference>
<dbReference type="Proteomes" id="UP000231962">
    <property type="component" value="Unassembled WGS sequence"/>
</dbReference>
<dbReference type="Gene3D" id="3.40.630.40">
    <property type="entry name" value="Zn-dependent exopeptidases"/>
    <property type="match status" value="1"/>
</dbReference>
<evidence type="ECO:0000256" key="2">
    <source>
        <dbReference type="ARBA" id="ARBA00011901"/>
    </source>
</evidence>
<dbReference type="Proteomes" id="UP000231990">
    <property type="component" value="Unassembled WGS sequence"/>
</dbReference>
<evidence type="ECO:0000313" key="8">
    <source>
        <dbReference type="Proteomes" id="UP000231990"/>
    </source>
</evidence>
<reference evidence="7 8" key="1">
    <citation type="submission" date="2017-07" db="EMBL/GenBank/DDBJ databases">
        <title>Leptospira spp. isolated from tropical soils.</title>
        <authorList>
            <person name="Thibeaux R."/>
            <person name="Iraola G."/>
            <person name="Ferres I."/>
            <person name="Bierque E."/>
            <person name="Girault D."/>
            <person name="Soupe-Gilbert M.-E."/>
            <person name="Picardeau M."/>
            <person name="Goarant C."/>
        </authorList>
    </citation>
    <scope>NUCLEOTIDE SEQUENCE [LARGE SCALE GENOMIC DNA]</scope>
    <source>
        <strain evidence="6 8">FH1-B-B1</strain>
        <strain evidence="5 7">FH1-B-C1</strain>
    </source>
</reference>
<protein>
    <recommendedName>
        <fullName evidence="2">N-acetylmuramoyl-L-alanine amidase</fullName>
        <ecNumber evidence="2">3.5.1.28</ecNumber>
    </recommendedName>
</protein>
<keyword evidence="7" id="KW-1185">Reference proteome</keyword>
<dbReference type="SMART" id="SM00646">
    <property type="entry name" value="Ami_3"/>
    <property type="match status" value="1"/>
</dbReference>
<organism evidence="6 8">
    <name type="scientific">Leptospira perolatii</name>
    <dbReference type="NCBI Taxonomy" id="2023191"/>
    <lineage>
        <taxon>Bacteria</taxon>
        <taxon>Pseudomonadati</taxon>
        <taxon>Spirochaetota</taxon>
        <taxon>Spirochaetia</taxon>
        <taxon>Leptospirales</taxon>
        <taxon>Leptospiraceae</taxon>
        <taxon>Leptospira</taxon>
    </lineage>
</organism>
<dbReference type="AlphaFoldDB" id="A0A2M9ZIQ8"/>
<dbReference type="GO" id="GO:0009253">
    <property type="term" value="P:peptidoglycan catabolic process"/>
    <property type="evidence" value="ECO:0007669"/>
    <property type="project" value="InterPro"/>
</dbReference>
<dbReference type="PANTHER" id="PTHR30404">
    <property type="entry name" value="N-ACETYLMURAMOYL-L-ALANINE AMIDASE"/>
    <property type="match status" value="1"/>
</dbReference>
<accession>A0A2M9ZIQ8</accession>
<keyword evidence="3" id="KW-0378">Hydrolase</keyword>
<dbReference type="OrthoDB" id="9806267at2"/>
<evidence type="ECO:0000313" key="5">
    <source>
        <dbReference type="EMBL" id="PJZ68161.1"/>
    </source>
</evidence>
<dbReference type="CDD" id="cd02696">
    <property type="entry name" value="MurNAc-LAA"/>
    <property type="match status" value="1"/>
</dbReference>
<dbReference type="EMBL" id="NPDZ01000016">
    <property type="protein sequence ID" value="PJZ71939.1"/>
    <property type="molecule type" value="Genomic_DNA"/>
</dbReference>
<dbReference type="Pfam" id="PF01520">
    <property type="entry name" value="Amidase_3"/>
    <property type="match status" value="1"/>
</dbReference>
<gene>
    <name evidence="5" type="ORF">CH360_17620</name>
    <name evidence="6" type="ORF">CH373_17050</name>
</gene>
<dbReference type="GO" id="GO:0008745">
    <property type="term" value="F:N-acetylmuramoyl-L-alanine amidase activity"/>
    <property type="evidence" value="ECO:0007669"/>
    <property type="project" value="UniProtKB-EC"/>
</dbReference>
<dbReference type="GO" id="GO:0030288">
    <property type="term" value="C:outer membrane-bounded periplasmic space"/>
    <property type="evidence" value="ECO:0007669"/>
    <property type="project" value="TreeGrafter"/>
</dbReference>
<comment type="caution">
    <text evidence="6">The sequence shown here is derived from an EMBL/GenBank/DDBJ whole genome shotgun (WGS) entry which is preliminary data.</text>
</comment>
<name>A0A2M9ZIQ8_9LEPT</name>
<evidence type="ECO:0000259" key="4">
    <source>
        <dbReference type="SMART" id="SM00646"/>
    </source>
</evidence>
<evidence type="ECO:0000313" key="6">
    <source>
        <dbReference type="EMBL" id="PJZ71939.1"/>
    </source>
</evidence>
<dbReference type="PANTHER" id="PTHR30404:SF0">
    <property type="entry name" value="N-ACETYLMURAMOYL-L-ALANINE AMIDASE AMIC"/>
    <property type="match status" value="1"/>
</dbReference>
<dbReference type="RefSeq" id="WP_100715421.1">
    <property type="nucleotide sequence ID" value="NZ_NPDY01000031.1"/>
</dbReference>
<evidence type="ECO:0000256" key="3">
    <source>
        <dbReference type="ARBA" id="ARBA00022801"/>
    </source>
</evidence>
<evidence type="ECO:0000256" key="1">
    <source>
        <dbReference type="ARBA" id="ARBA00001561"/>
    </source>
</evidence>
<evidence type="ECO:0000313" key="7">
    <source>
        <dbReference type="Proteomes" id="UP000231962"/>
    </source>
</evidence>